<sequence>MAAIAAVVAVAALIVALTNSTSAAPPSATTTPTYTAAETAAAQRQLCDTYKREARTVRVDTNGNDEALARIAATNGAVMLYNAAANPALDAKHRDAARALATAYGTVSVMGSKGVATDAEWRAVLDDANAKDAAMKKVCGGG</sequence>
<dbReference type="KEGG" id="mlj:MLAC_43120"/>
<keyword evidence="3" id="KW-1185">Reference proteome</keyword>
<gene>
    <name evidence="2" type="ORF">MLAC_43120</name>
</gene>
<organism evidence="2 3">
    <name type="scientific">Mycobacterium lacus</name>
    <dbReference type="NCBI Taxonomy" id="169765"/>
    <lineage>
        <taxon>Bacteria</taxon>
        <taxon>Bacillati</taxon>
        <taxon>Actinomycetota</taxon>
        <taxon>Actinomycetes</taxon>
        <taxon>Mycobacteriales</taxon>
        <taxon>Mycobacteriaceae</taxon>
        <taxon>Mycobacterium</taxon>
    </lineage>
</organism>
<reference evidence="2 3" key="1">
    <citation type="journal article" date="2019" name="Emerg. Microbes Infect.">
        <title>Comprehensive subspecies identification of 175 nontuberculous mycobacteria species based on 7547 genomic profiles.</title>
        <authorList>
            <person name="Matsumoto Y."/>
            <person name="Kinjo T."/>
            <person name="Motooka D."/>
            <person name="Nabeya D."/>
            <person name="Jung N."/>
            <person name="Uechi K."/>
            <person name="Horii T."/>
            <person name="Iida T."/>
            <person name="Fujita J."/>
            <person name="Nakamura S."/>
        </authorList>
    </citation>
    <scope>NUCLEOTIDE SEQUENCE [LARGE SCALE GENOMIC DNA]</scope>
    <source>
        <strain evidence="2 3">JCM 15657</strain>
    </source>
</reference>
<evidence type="ECO:0000313" key="2">
    <source>
        <dbReference type="EMBL" id="BBX99018.1"/>
    </source>
</evidence>
<name>A0A7I7NRI1_9MYCO</name>
<keyword evidence="1" id="KW-0732">Signal</keyword>
<feature type="signal peptide" evidence="1">
    <location>
        <begin position="1"/>
        <end position="23"/>
    </location>
</feature>
<dbReference type="Proteomes" id="UP000466396">
    <property type="component" value="Chromosome"/>
</dbReference>
<protein>
    <submittedName>
        <fullName evidence="2">Uncharacterized protein</fullName>
    </submittedName>
</protein>
<evidence type="ECO:0000256" key="1">
    <source>
        <dbReference type="SAM" id="SignalP"/>
    </source>
</evidence>
<dbReference type="AlphaFoldDB" id="A0A7I7NRI1"/>
<proteinExistence type="predicted"/>
<dbReference type="EMBL" id="AP022581">
    <property type="protein sequence ID" value="BBX99018.1"/>
    <property type="molecule type" value="Genomic_DNA"/>
</dbReference>
<accession>A0A7I7NRI1</accession>
<feature type="chain" id="PRO_5029684923" evidence="1">
    <location>
        <begin position="24"/>
        <end position="142"/>
    </location>
</feature>
<evidence type="ECO:0000313" key="3">
    <source>
        <dbReference type="Proteomes" id="UP000466396"/>
    </source>
</evidence>